<keyword evidence="2" id="KW-1185">Reference proteome</keyword>
<gene>
    <name evidence="1" type="ORF">Syun_008798</name>
</gene>
<dbReference type="AlphaFoldDB" id="A0AAP0PQ04"/>
<dbReference type="EMBL" id="JBBNAF010000004">
    <property type="protein sequence ID" value="KAK9150489.1"/>
    <property type="molecule type" value="Genomic_DNA"/>
</dbReference>
<reference evidence="1 2" key="1">
    <citation type="submission" date="2024-01" db="EMBL/GenBank/DDBJ databases">
        <title>Genome assemblies of Stephania.</title>
        <authorList>
            <person name="Yang L."/>
        </authorList>
    </citation>
    <scope>NUCLEOTIDE SEQUENCE [LARGE SCALE GENOMIC DNA]</scope>
    <source>
        <strain evidence="1">YNDBR</strain>
        <tissue evidence="1">Leaf</tissue>
    </source>
</reference>
<accession>A0AAP0PQ04</accession>
<sequence>MCTSAMACDGSGVWCPAAAAAIWCGCAAEELICSGGNGRSDVQRRRRWSRWASGGSSGADVQKSVRERANMCLATRMSGAKRAAEATREDANLQMTAAE</sequence>
<evidence type="ECO:0000313" key="2">
    <source>
        <dbReference type="Proteomes" id="UP001420932"/>
    </source>
</evidence>
<proteinExistence type="predicted"/>
<comment type="caution">
    <text evidence="1">The sequence shown here is derived from an EMBL/GenBank/DDBJ whole genome shotgun (WGS) entry which is preliminary data.</text>
</comment>
<dbReference type="Proteomes" id="UP001420932">
    <property type="component" value="Unassembled WGS sequence"/>
</dbReference>
<name>A0AAP0PQ04_9MAGN</name>
<organism evidence="1 2">
    <name type="scientific">Stephania yunnanensis</name>
    <dbReference type="NCBI Taxonomy" id="152371"/>
    <lineage>
        <taxon>Eukaryota</taxon>
        <taxon>Viridiplantae</taxon>
        <taxon>Streptophyta</taxon>
        <taxon>Embryophyta</taxon>
        <taxon>Tracheophyta</taxon>
        <taxon>Spermatophyta</taxon>
        <taxon>Magnoliopsida</taxon>
        <taxon>Ranunculales</taxon>
        <taxon>Menispermaceae</taxon>
        <taxon>Menispermoideae</taxon>
        <taxon>Cissampelideae</taxon>
        <taxon>Stephania</taxon>
    </lineage>
</organism>
<protein>
    <submittedName>
        <fullName evidence="1">Uncharacterized protein</fullName>
    </submittedName>
</protein>
<evidence type="ECO:0000313" key="1">
    <source>
        <dbReference type="EMBL" id="KAK9150489.1"/>
    </source>
</evidence>